<evidence type="ECO:0000313" key="10">
    <source>
        <dbReference type="Proteomes" id="UP000660862"/>
    </source>
</evidence>
<dbReference type="Gene3D" id="2.40.170.20">
    <property type="entry name" value="TonB-dependent receptor, beta-barrel domain"/>
    <property type="match status" value="1"/>
</dbReference>
<dbReference type="Gene3D" id="2.170.130.10">
    <property type="entry name" value="TonB-dependent receptor, plug domain"/>
    <property type="match status" value="1"/>
</dbReference>
<dbReference type="InterPro" id="IPR012910">
    <property type="entry name" value="Plug_dom"/>
</dbReference>
<dbReference type="SUPFAM" id="SSF56935">
    <property type="entry name" value="Porins"/>
    <property type="match status" value="1"/>
</dbReference>
<keyword evidence="3" id="KW-1134">Transmembrane beta strand</keyword>
<protein>
    <submittedName>
        <fullName evidence="9">TonB-dependent receptor</fullName>
    </submittedName>
</protein>
<accession>A0A917I3F9</accession>
<keyword evidence="4" id="KW-0812">Transmembrane</keyword>
<dbReference type="AlphaFoldDB" id="A0A917I3F9"/>
<feature type="domain" description="TonB-dependent receptor plug" evidence="8">
    <location>
        <begin position="83"/>
        <end position="163"/>
    </location>
</feature>
<evidence type="ECO:0000259" key="8">
    <source>
        <dbReference type="Pfam" id="PF07715"/>
    </source>
</evidence>
<evidence type="ECO:0000256" key="7">
    <source>
        <dbReference type="ARBA" id="ARBA00023237"/>
    </source>
</evidence>
<evidence type="ECO:0000256" key="4">
    <source>
        <dbReference type="ARBA" id="ARBA00022692"/>
    </source>
</evidence>
<keyword evidence="2" id="KW-0813">Transport</keyword>
<keyword evidence="5" id="KW-0732">Signal</keyword>
<evidence type="ECO:0000256" key="6">
    <source>
        <dbReference type="ARBA" id="ARBA00023136"/>
    </source>
</evidence>
<reference evidence="9" key="2">
    <citation type="submission" date="2020-09" db="EMBL/GenBank/DDBJ databases">
        <authorList>
            <person name="Sun Q."/>
            <person name="Zhou Y."/>
        </authorList>
    </citation>
    <scope>NUCLEOTIDE SEQUENCE</scope>
    <source>
        <strain evidence="9">CGMCC 1.12195</strain>
    </source>
</reference>
<dbReference type="InterPro" id="IPR037066">
    <property type="entry name" value="Plug_dom_sf"/>
</dbReference>
<keyword evidence="6" id="KW-0472">Membrane</keyword>
<keyword evidence="7" id="KW-0998">Cell outer membrane</keyword>
<dbReference type="GO" id="GO:0009279">
    <property type="term" value="C:cell outer membrane"/>
    <property type="evidence" value="ECO:0007669"/>
    <property type="project" value="UniProtKB-SubCell"/>
</dbReference>
<dbReference type="Proteomes" id="UP000660862">
    <property type="component" value="Unassembled WGS sequence"/>
</dbReference>
<sequence length="671" mass="74758">METPGITGLLTIAMLLPLSSTQWALSQERRTDSLVNKADTITKSTKPRILQEVQVSAGTFEASDKAKGASLTPIDAVTVAGSNNDLAQALRALPGAQQIGEREGLFVRGGSGEEAKQFIDGILVKNPNFPAVPGIPQYSRIDPFLFKGILFSTGGYSALYGQAMSSALILESIDIPEETEASFSLFPANTGLGFQRSADDGNSGYGINLAYSNHRFYNAVIPQAPEYFAGPSYLQGTAHFRVKTGDRGILKFYTNWNGSEVGLTQPDVNNPDHRSAYSVRGRNTYNNLSIVRYFGNNWKMDASGGYSFLRTVIHSDDNGHSDRDEHFAQLRTVFAKGFARNQAIRFGAEHFFTREAGTWEDRSVRFTDQLTAAFAEGDIYLTPQMAAKIGGRVEHSSALQRWAFAPRASLGYRLDADNQLNAAYGIFYQTPSSIYLYDHPELGFSRATHYIVNYTYKARNRFFRAEAYYKRYRGLLRTEPELATSGVGDAKGLEFFFRDKRTFTNLDYWVSYTFIDTKRQFLDYPELLKPTFAAPHTGTLAVKKFFPGLSTNINVSYAFASGRPYYDIASFSGSEGPTIRHAGTTRPYSVVNLHIAYLTSFFKLSKLKSFSGIGMGVNNLLGTKQVFGYSYSADGRHRQAISLPAPRYYYIGVFMSWGVDRRNDFMDNQLL</sequence>
<evidence type="ECO:0000256" key="3">
    <source>
        <dbReference type="ARBA" id="ARBA00022452"/>
    </source>
</evidence>
<reference evidence="9" key="1">
    <citation type="journal article" date="2014" name="Int. J. Syst. Evol. Microbiol.">
        <title>Complete genome sequence of Corynebacterium casei LMG S-19264T (=DSM 44701T), isolated from a smear-ripened cheese.</title>
        <authorList>
            <consortium name="US DOE Joint Genome Institute (JGI-PGF)"/>
            <person name="Walter F."/>
            <person name="Albersmeier A."/>
            <person name="Kalinowski J."/>
            <person name="Ruckert C."/>
        </authorList>
    </citation>
    <scope>NUCLEOTIDE SEQUENCE</scope>
    <source>
        <strain evidence="9">CGMCC 1.12195</strain>
    </source>
</reference>
<comment type="subcellular location">
    <subcellularLocation>
        <location evidence="1">Cell outer membrane</location>
        <topology evidence="1">Multi-pass membrane protein</topology>
    </subcellularLocation>
</comment>
<proteinExistence type="predicted"/>
<evidence type="ECO:0000256" key="2">
    <source>
        <dbReference type="ARBA" id="ARBA00022448"/>
    </source>
</evidence>
<dbReference type="Pfam" id="PF07715">
    <property type="entry name" value="Plug"/>
    <property type="match status" value="1"/>
</dbReference>
<dbReference type="InterPro" id="IPR036942">
    <property type="entry name" value="Beta-barrel_TonB_sf"/>
</dbReference>
<dbReference type="GO" id="GO:0044718">
    <property type="term" value="P:siderophore transmembrane transport"/>
    <property type="evidence" value="ECO:0007669"/>
    <property type="project" value="TreeGrafter"/>
</dbReference>
<dbReference type="PANTHER" id="PTHR30069">
    <property type="entry name" value="TONB-DEPENDENT OUTER MEMBRANE RECEPTOR"/>
    <property type="match status" value="1"/>
</dbReference>
<gene>
    <name evidence="9" type="ORF">GCM10007415_46210</name>
</gene>
<dbReference type="RefSeq" id="WP_188508507.1">
    <property type="nucleotide sequence ID" value="NZ_BMER01000007.1"/>
</dbReference>
<dbReference type="PANTHER" id="PTHR30069:SF29">
    <property type="entry name" value="HEMOGLOBIN AND HEMOGLOBIN-HAPTOGLOBIN-BINDING PROTEIN 1-RELATED"/>
    <property type="match status" value="1"/>
</dbReference>
<name>A0A917I3F9_9SPHI</name>
<dbReference type="GO" id="GO:0015344">
    <property type="term" value="F:siderophore uptake transmembrane transporter activity"/>
    <property type="evidence" value="ECO:0007669"/>
    <property type="project" value="TreeGrafter"/>
</dbReference>
<evidence type="ECO:0000256" key="5">
    <source>
        <dbReference type="ARBA" id="ARBA00022729"/>
    </source>
</evidence>
<dbReference type="EMBL" id="BMER01000007">
    <property type="protein sequence ID" value="GGH04645.1"/>
    <property type="molecule type" value="Genomic_DNA"/>
</dbReference>
<dbReference type="InterPro" id="IPR039426">
    <property type="entry name" value="TonB-dep_rcpt-like"/>
</dbReference>
<evidence type="ECO:0000313" key="9">
    <source>
        <dbReference type="EMBL" id="GGH04645.1"/>
    </source>
</evidence>
<comment type="caution">
    <text evidence="9">The sequence shown here is derived from an EMBL/GenBank/DDBJ whole genome shotgun (WGS) entry which is preliminary data.</text>
</comment>
<keyword evidence="10" id="KW-1185">Reference proteome</keyword>
<keyword evidence="9" id="KW-0675">Receptor</keyword>
<evidence type="ECO:0000256" key="1">
    <source>
        <dbReference type="ARBA" id="ARBA00004571"/>
    </source>
</evidence>
<organism evidence="9 10">
    <name type="scientific">Parapedobacter pyrenivorans</name>
    <dbReference type="NCBI Taxonomy" id="1305674"/>
    <lineage>
        <taxon>Bacteria</taxon>
        <taxon>Pseudomonadati</taxon>
        <taxon>Bacteroidota</taxon>
        <taxon>Sphingobacteriia</taxon>
        <taxon>Sphingobacteriales</taxon>
        <taxon>Sphingobacteriaceae</taxon>
        <taxon>Parapedobacter</taxon>
    </lineage>
</organism>